<proteinExistence type="predicted"/>
<dbReference type="InterPro" id="IPR003663">
    <property type="entry name" value="Sugar/inositol_transpt"/>
</dbReference>
<keyword evidence="2 5" id="KW-0812">Transmembrane</keyword>
<name>A0ABQ9I7T5_9NEOP</name>
<feature type="transmembrane region" description="Helical" evidence="5">
    <location>
        <begin position="346"/>
        <end position="367"/>
    </location>
</feature>
<dbReference type="PANTHER" id="PTHR48021:SF1">
    <property type="entry name" value="GH07001P-RELATED"/>
    <property type="match status" value="1"/>
</dbReference>
<feature type="transmembrane region" description="Helical" evidence="5">
    <location>
        <begin position="214"/>
        <end position="238"/>
    </location>
</feature>
<keyword evidence="4 5" id="KW-0472">Membrane</keyword>
<feature type="transmembrane region" description="Helical" evidence="5">
    <location>
        <begin position="183"/>
        <end position="202"/>
    </location>
</feature>
<feature type="transmembrane region" description="Helical" evidence="5">
    <location>
        <begin position="60"/>
        <end position="80"/>
    </location>
</feature>
<dbReference type="PROSITE" id="PS00216">
    <property type="entry name" value="SUGAR_TRANSPORT_1"/>
    <property type="match status" value="1"/>
</dbReference>
<dbReference type="InterPro" id="IPR005829">
    <property type="entry name" value="Sugar_transporter_CS"/>
</dbReference>
<dbReference type="Pfam" id="PF00083">
    <property type="entry name" value="Sugar_tr"/>
    <property type="match status" value="1"/>
</dbReference>
<gene>
    <name evidence="7" type="ORF">PR048_005295</name>
</gene>
<keyword evidence="3 5" id="KW-1133">Transmembrane helix</keyword>
<reference evidence="7 8" key="1">
    <citation type="submission" date="2023-02" db="EMBL/GenBank/DDBJ databases">
        <title>LHISI_Scaffold_Assembly.</title>
        <authorList>
            <person name="Stuart O.P."/>
            <person name="Cleave R."/>
            <person name="Magrath M.J.L."/>
            <person name="Mikheyev A.S."/>
        </authorList>
    </citation>
    <scope>NUCLEOTIDE SEQUENCE [LARGE SCALE GENOMIC DNA]</scope>
    <source>
        <strain evidence="7">Daus_M_001</strain>
        <tissue evidence="7">Leg muscle</tissue>
    </source>
</reference>
<feature type="transmembrane region" description="Helical" evidence="5">
    <location>
        <begin position="86"/>
        <end position="106"/>
    </location>
</feature>
<organism evidence="7 8">
    <name type="scientific">Dryococelus australis</name>
    <dbReference type="NCBI Taxonomy" id="614101"/>
    <lineage>
        <taxon>Eukaryota</taxon>
        <taxon>Metazoa</taxon>
        <taxon>Ecdysozoa</taxon>
        <taxon>Arthropoda</taxon>
        <taxon>Hexapoda</taxon>
        <taxon>Insecta</taxon>
        <taxon>Pterygota</taxon>
        <taxon>Neoptera</taxon>
        <taxon>Polyneoptera</taxon>
        <taxon>Phasmatodea</taxon>
        <taxon>Verophasmatodea</taxon>
        <taxon>Anareolatae</taxon>
        <taxon>Phasmatidae</taxon>
        <taxon>Eurycanthinae</taxon>
        <taxon>Dryococelus</taxon>
    </lineage>
</organism>
<accession>A0ABQ9I7T5</accession>
<protein>
    <recommendedName>
        <fullName evidence="6">Major facilitator superfamily (MFS) profile domain-containing protein</fullName>
    </recommendedName>
</protein>
<dbReference type="Proteomes" id="UP001159363">
    <property type="component" value="Chromosome 2"/>
</dbReference>
<evidence type="ECO:0000256" key="3">
    <source>
        <dbReference type="ARBA" id="ARBA00022989"/>
    </source>
</evidence>
<dbReference type="PROSITE" id="PS50850">
    <property type="entry name" value="MFS"/>
    <property type="match status" value="1"/>
</dbReference>
<dbReference type="InterPro" id="IPR036259">
    <property type="entry name" value="MFS_trans_sf"/>
</dbReference>
<evidence type="ECO:0000313" key="8">
    <source>
        <dbReference type="Proteomes" id="UP001159363"/>
    </source>
</evidence>
<dbReference type="PRINTS" id="PR00171">
    <property type="entry name" value="SUGRTRNSPORT"/>
</dbReference>
<evidence type="ECO:0000259" key="6">
    <source>
        <dbReference type="PROSITE" id="PS50850"/>
    </source>
</evidence>
<feature type="transmembrane region" description="Helical" evidence="5">
    <location>
        <begin position="28"/>
        <end position="48"/>
    </location>
</feature>
<dbReference type="PROSITE" id="PS00217">
    <property type="entry name" value="SUGAR_TRANSPORT_2"/>
    <property type="match status" value="1"/>
</dbReference>
<evidence type="ECO:0000256" key="1">
    <source>
        <dbReference type="ARBA" id="ARBA00004141"/>
    </source>
</evidence>
<sequence>MRSEPTSHYTRLSSRNQKPMFSNVPLLYTARFISGFSVGATTVAIPLYNEEISEVKIRGLLGCYLDFMITVGFLWCYVINAFVNYFWLTVVCTVQPIVFFLAFVWMPESPVHLLSKGRDTQAEQALRFFRGDNYNTQPEIQCMRDFLKEGAVGTKSGSTRLGFVLECLFSRGPVSTTAKAMRIIFGLVIVAQTTGIQGVIYNTVNIFERSESSLSPYLCNTLIAVIQFVLSLITLMLVDRVGRRLFLLLSGAGMSISIALLSLHFNLKNIDGVYLQHFGWVPCISVTLFISTYASGFGPLPWLIMSEIVPTESKAWVGSICVFLSWSLQFLVTKLHIVMINVIGDVVTYGIFCVSCVLSTVYVAVWLPETKNKTRAEIQSKLKGNMEMTKM</sequence>
<dbReference type="Gene3D" id="1.20.1250.20">
    <property type="entry name" value="MFS general substrate transporter like domains"/>
    <property type="match status" value="1"/>
</dbReference>
<dbReference type="PANTHER" id="PTHR48021">
    <property type="match status" value="1"/>
</dbReference>
<dbReference type="EMBL" id="JARBHB010000002">
    <property type="protein sequence ID" value="KAJ8892714.1"/>
    <property type="molecule type" value="Genomic_DNA"/>
</dbReference>
<feature type="transmembrane region" description="Helical" evidence="5">
    <location>
        <begin position="245"/>
        <end position="267"/>
    </location>
</feature>
<keyword evidence="8" id="KW-1185">Reference proteome</keyword>
<feature type="transmembrane region" description="Helical" evidence="5">
    <location>
        <begin position="279"/>
        <end position="304"/>
    </location>
</feature>
<comment type="caution">
    <text evidence="7">The sequence shown here is derived from an EMBL/GenBank/DDBJ whole genome shotgun (WGS) entry which is preliminary data.</text>
</comment>
<dbReference type="InterPro" id="IPR005828">
    <property type="entry name" value="MFS_sugar_transport-like"/>
</dbReference>
<evidence type="ECO:0000313" key="7">
    <source>
        <dbReference type="EMBL" id="KAJ8892714.1"/>
    </source>
</evidence>
<dbReference type="SUPFAM" id="SSF103473">
    <property type="entry name" value="MFS general substrate transporter"/>
    <property type="match status" value="1"/>
</dbReference>
<feature type="transmembrane region" description="Helical" evidence="5">
    <location>
        <begin position="316"/>
        <end position="340"/>
    </location>
</feature>
<dbReference type="InterPro" id="IPR050549">
    <property type="entry name" value="MFS_Trehalose_Transporter"/>
</dbReference>
<evidence type="ECO:0000256" key="2">
    <source>
        <dbReference type="ARBA" id="ARBA00022692"/>
    </source>
</evidence>
<evidence type="ECO:0000256" key="4">
    <source>
        <dbReference type="ARBA" id="ARBA00023136"/>
    </source>
</evidence>
<evidence type="ECO:0000256" key="5">
    <source>
        <dbReference type="SAM" id="Phobius"/>
    </source>
</evidence>
<feature type="domain" description="Major facilitator superfamily (MFS) profile" evidence="6">
    <location>
        <begin position="1"/>
        <end position="371"/>
    </location>
</feature>
<dbReference type="InterPro" id="IPR020846">
    <property type="entry name" value="MFS_dom"/>
</dbReference>
<comment type="subcellular location">
    <subcellularLocation>
        <location evidence="1">Membrane</location>
        <topology evidence="1">Multi-pass membrane protein</topology>
    </subcellularLocation>
</comment>